<sequence>MKLDLPGFKNLEGLPIGLFPTYIIQFRRKRHLALRAWMVLFRPTPGSWPLAFIQSVCTISIPYRPLSRSQYP</sequence>
<name>G3IVG5_METTV</name>
<dbReference type="Proteomes" id="UP000004664">
    <property type="component" value="Unassembled WGS sequence"/>
</dbReference>
<gene>
    <name evidence="1" type="ORF">Mettu_1725</name>
</gene>
<organism evidence="1 2">
    <name type="scientific">Methylobacter tundripaludum (strain ATCC BAA-1195 / DSM 17260 / SV96)</name>
    <dbReference type="NCBI Taxonomy" id="697282"/>
    <lineage>
        <taxon>Bacteria</taxon>
        <taxon>Pseudomonadati</taxon>
        <taxon>Pseudomonadota</taxon>
        <taxon>Gammaproteobacteria</taxon>
        <taxon>Methylococcales</taxon>
        <taxon>Methylococcaceae</taxon>
        <taxon>Methylobacter</taxon>
    </lineage>
</organism>
<dbReference type="AlphaFoldDB" id="G3IVG5"/>
<dbReference type="HOGENOM" id="CLU_2717808_0_0_6"/>
<dbReference type="EMBL" id="JH109152">
    <property type="protein sequence ID" value="EGW22892.1"/>
    <property type="molecule type" value="Genomic_DNA"/>
</dbReference>
<evidence type="ECO:0000313" key="2">
    <source>
        <dbReference type="Proteomes" id="UP000004664"/>
    </source>
</evidence>
<evidence type="ECO:0000313" key="1">
    <source>
        <dbReference type="EMBL" id="EGW22892.1"/>
    </source>
</evidence>
<protein>
    <submittedName>
        <fullName evidence="1">Uncharacterized protein</fullName>
    </submittedName>
</protein>
<accession>G3IVG5</accession>
<proteinExistence type="predicted"/>
<keyword evidence="2" id="KW-1185">Reference proteome</keyword>
<reference evidence="1 2" key="1">
    <citation type="submission" date="2011-06" db="EMBL/GenBank/DDBJ databases">
        <title>Genomic sequence of Methylobacter tundripaludum SV96.</title>
        <authorList>
            <consortium name="US DOE Joint Genome Institute"/>
            <person name="Lucas S."/>
            <person name="Han J."/>
            <person name="Lapidus A."/>
            <person name="Cheng J.-F."/>
            <person name="Goodwin L."/>
            <person name="Pitluck S."/>
            <person name="Held B."/>
            <person name="Detter J.C."/>
            <person name="Han C."/>
            <person name="Tapia R."/>
            <person name="Land M."/>
            <person name="Hauser L."/>
            <person name="Kyrpides N."/>
            <person name="Ivanova N."/>
            <person name="Ovchinnikova G."/>
            <person name="Pagani I."/>
            <person name="Klotz M.G."/>
            <person name="Dispirito A.A."/>
            <person name="Murrell J.C."/>
            <person name="Dunfield P."/>
            <person name="Kalyuzhnaya M.G."/>
            <person name="Svenning M."/>
            <person name="Trotsenko Y.A."/>
            <person name="Stein L.Y."/>
            <person name="Woyke T."/>
        </authorList>
    </citation>
    <scope>NUCLEOTIDE SEQUENCE [LARGE SCALE GENOMIC DNA]</scope>
    <source>
        <strain evidence="2">ATCC BAA-1195 / DSM 17260 / SV96</strain>
    </source>
</reference>